<dbReference type="GO" id="GO:0015035">
    <property type="term" value="F:protein-disulfide reductase activity"/>
    <property type="evidence" value="ECO:0007669"/>
    <property type="project" value="TreeGrafter"/>
</dbReference>
<evidence type="ECO:0000256" key="4">
    <source>
        <dbReference type="ARBA" id="ARBA00023157"/>
    </source>
</evidence>
<evidence type="ECO:0000256" key="3">
    <source>
        <dbReference type="ARBA" id="ARBA00022982"/>
    </source>
</evidence>
<comment type="caution">
    <text evidence="6">The sequence shown here is derived from an EMBL/GenBank/DDBJ whole genome shotgun (WGS) entry which is preliminary data.</text>
</comment>
<dbReference type="InterPro" id="IPR013766">
    <property type="entry name" value="Thioredoxin_domain"/>
</dbReference>
<dbReference type="Pfam" id="PF13098">
    <property type="entry name" value="Thioredoxin_2"/>
    <property type="match status" value="1"/>
</dbReference>
<dbReference type="SUPFAM" id="SSF52833">
    <property type="entry name" value="Thioredoxin-like"/>
    <property type="match status" value="1"/>
</dbReference>
<sequence length="107" mass="12426">MRSGREIEELKRDCRVLFVNFYSTYCPYCKIFHKVFIDVGRKYRGKAGFIKLNVDYDIETAWKYNIMSTPSTIAFVDGKPVTLIPGYVPHETFEMIVRRILSEAGCA</sequence>
<organism evidence="6 7">
    <name type="scientific">Thermoproteota archaeon</name>
    <dbReference type="NCBI Taxonomy" id="2056631"/>
    <lineage>
        <taxon>Archaea</taxon>
        <taxon>Thermoproteota</taxon>
    </lineage>
</organism>
<dbReference type="PANTHER" id="PTHR45663:SF11">
    <property type="entry name" value="GEO12009P1"/>
    <property type="match status" value="1"/>
</dbReference>
<dbReference type="Gene3D" id="3.40.30.10">
    <property type="entry name" value="Glutaredoxin"/>
    <property type="match status" value="1"/>
</dbReference>
<evidence type="ECO:0000313" key="6">
    <source>
        <dbReference type="EMBL" id="RLE46315.1"/>
    </source>
</evidence>
<keyword evidence="4" id="KW-1015">Disulfide bond</keyword>
<dbReference type="GO" id="GO:0005737">
    <property type="term" value="C:cytoplasm"/>
    <property type="evidence" value="ECO:0007669"/>
    <property type="project" value="TreeGrafter"/>
</dbReference>
<keyword evidence="3" id="KW-0249">Electron transport</keyword>
<comment type="similarity">
    <text evidence="1">Belongs to the glutaredoxin family.</text>
</comment>
<evidence type="ECO:0000256" key="2">
    <source>
        <dbReference type="ARBA" id="ARBA00022448"/>
    </source>
</evidence>
<evidence type="ECO:0000256" key="1">
    <source>
        <dbReference type="ARBA" id="ARBA00007787"/>
    </source>
</evidence>
<dbReference type="PROSITE" id="PS51352">
    <property type="entry name" value="THIOREDOXIN_2"/>
    <property type="match status" value="1"/>
</dbReference>
<evidence type="ECO:0000259" key="5">
    <source>
        <dbReference type="PROSITE" id="PS51352"/>
    </source>
</evidence>
<feature type="domain" description="Thioredoxin" evidence="5">
    <location>
        <begin position="1"/>
        <end position="102"/>
    </location>
</feature>
<dbReference type="EMBL" id="QMQV01000192">
    <property type="protein sequence ID" value="RLE46315.1"/>
    <property type="molecule type" value="Genomic_DNA"/>
</dbReference>
<gene>
    <name evidence="6" type="ORF">DRJ31_10180</name>
</gene>
<dbReference type="Proteomes" id="UP000278475">
    <property type="component" value="Unassembled WGS sequence"/>
</dbReference>
<dbReference type="InterPro" id="IPR036249">
    <property type="entry name" value="Thioredoxin-like_sf"/>
</dbReference>
<protein>
    <submittedName>
        <fullName evidence="6">Thiol reductase thioredoxin</fullName>
    </submittedName>
</protein>
<evidence type="ECO:0000313" key="7">
    <source>
        <dbReference type="Proteomes" id="UP000278475"/>
    </source>
</evidence>
<keyword evidence="2" id="KW-0813">Transport</keyword>
<dbReference type="InterPro" id="IPR012336">
    <property type="entry name" value="Thioredoxin-like_fold"/>
</dbReference>
<dbReference type="InterPro" id="IPR017937">
    <property type="entry name" value="Thioredoxin_CS"/>
</dbReference>
<dbReference type="PANTHER" id="PTHR45663">
    <property type="entry name" value="GEO12009P1"/>
    <property type="match status" value="1"/>
</dbReference>
<dbReference type="AlphaFoldDB" id="A0A497EJM6"/>
<dbReference type="PROSITE" id="PS00194">
    <property type="entry name" value="THIOREDOXIN_1"/>
    <property type="match status" value="1"/>
</dbReference>
<reference evidence="6 7" key="1">
    <citation type="submission" date="2018-06" db="EMBL/GenBank/DDBJ databases">
        <title>Extensive metabolic versatility and redundancy in microbially diverse, dynamic hydrothermal sediments.</title>
        <authorList>
            <person name="Dombrowski N."/>
            <person name="Teske A."/>
            <person name="Baker B.J."/>
        </authorList>
    </citation>
    <scope>NUCLEOTIDE SEQUENCE [LARGE SCALE GENOMIC DNA]</scope>
    <source>
        <strain evidence="6">B66_G16</strain>
    </source>
</reference>
<dbReference type="CDD" id="cd02947">
    <property type="entry name" value="TRX_family"/>
    <property type="match status" value="1"/>
</dbReference>
<accession>A0A497EJM6</accession>
<proteinExistence type="inferred from homology"/>
<name>A0A497EJM6_9CREN</name>